<dbReference type="InterPro" id="IPR013328">
    <property type="entry name" value="6PGD_dom2"/>
</dbReference>
<evidence type="ECO:0000256" key="1">
    <source>
        <dbReference type="ARBA" id="ARBA00023002"/>
    </source>
</evidence>
<dbReference type="Gene3D" id="1.10.1040.10">
    <property type="entry name" value="N-(1-d-carboxylethyl)-l-norvaline Dehydrogenase, domain 2"/>
    <property type="match status" value="1"/>
</dbReference>
<proteinExistence type="predicted"/>
<gene>
    <name evidence="4" type="ORF">METZ01_LOCUS97789</name>
</gene>
<dbReference type="GO" id="GO:0070403">
    <property type="term" value="F:NAD+ binding"/>
    <property type="evidence" value="ECO:0007669"/>
    <property type="project" value="InterPro"/>
</dbReference>
<reference evidence="4" key="1">
    <citation type="submission" date="2018-05" db="EMBL/GenBank/DDBJ databases">
        <authorList>
            <person name="Lanie J.A."/>
            <person name="Ng W.-L."/>
            <person name="Kazmierczak K.M."/>
            <person name="Andrzejewski T.M."/>
            <person name="Davidsen T.M."/>
            <person name="Wayne K.J."/>
            <person name="Tettelin H."/>
            <person name="Glass J.I."/>
            <person name="Rusch D."/>
            <person name="Podicherti R."/>
            <person name="Tsui H.-C.T."/>
            <person name="Winkler M.E."/>
        </authorList>
    </citation>
    <scope>NUCLEOTIDE SEQUENCE</scope>
</reference>
<sequence>MGFDVKIFDPDPEAERKISQVIENARRSLPGLFEYLLPDEGSLIFCSTIGEAVSDAQWICEAIPERLNLKHKVFTEIQAHCSKDAIIASSTSGFKPSELQAVSSNPEQIIVAHPFNPVYLIPLVELVGHLKTTEKAAQILTQLGMHPLTVRKEIDAHIADRLLEAVWRESLWLINDGIATTKEIDDAIRYGFGLRWAQMGMFETYRIAGGEEGMAHFIQQFGPALKWPWTKLMDVPELSEELINKIALQSDQQSGHYSITELEHIRDDNLVAMMRALKTKDWGAGNRLNAVDTSLETTSVKPAEILTQRSSVLTVNRVVPTSWLDVNGHMNDSHYAEVFSKASDIILRRIGSDVDYIARGFSYFTVDMQISYLNECHAGEKISVFTSIHLAEGKKLDLRHEMKNAQGKVCATCTQSLLHVDLNSRKSCPPFEPVASILMAL</sequence>
<accession>A0A381VXD7</accession>
<keyword evidence="1" id="KW-0560">Oxidoreductase</keyword>
<dbReference type="Pfam" id="PF00725">
    <property type="entry name" value="3HCDH"/>
    <property type="match status" value="1"/>
</dbReference>
<dbReference type="InterPro" id="IPR029069">
    <property type="entry name" value="HotDog_dom_sf"/>
</dbReference>
<dbReference type="CDD" id="cd00586">
    <property type="entry name" value="4HBT"/>
    <property type="match status" value="1"/>
</dbReference>
<dbReference type="SUPFAM" id="SSF54637">
    <property type="entry name" value="Thioesterase/thiol ester dehydrase-isomerase"/>
    <property type="match status" value="1"/>
</dbReference>
<dbReference type="AlphaFoldDB" id="A0A381VXD7"/>
<dbReference type="EMBL" id="UINC01010069">
    <property type="protein sequence ID" value="SVA44935.1"/>
    <property type="molecule type" value="Genomic_DNA"/>
</dbReference>
<dbReference type="PANTHER" id="PTHR48075">
    <property type="entry name" value="3-HYDROXYACYL-COA DEHYDROGENASE FAMILY PROTEIN"/>
    <property type="match status" value="1"/>
</dbReference>
<dbReference type="InterPro" id="IPR036291">
    <property type="entry name" value="NAD(P)-bd_dom_sf"/>
</dbReference>
<dbReference type="SUPFAM" id="SSF48179">
    <property type="entry name" value="6-phosphogluconate dehydrogenase C-terminal domain-like"/>
    <property type="match status" value="1"/>
</dbReference>
<dbReference type="NCBIfam" id="NF005716">
    <property type="entry name" value="PRK07531.1"/>
    <property type="match status" value="1"/>
</dbReference>
<dbReference type="Gene3D" id="3.40.50.720">
    <property type="entry name" value="NAD(P)-binding Rossmann-like Domain"/>
    <property type="match status" value="1"/>
</dbReference>
<evidence type="ECO:0000313" key="4">
    <source>
        <dbReference type="EMBL" id="SVA44935.1"/>
    </source>
</evidence>
<evidence type="ECO:0000259" key="2">
    <source>
        <dbReference type="Pfam" id="PF00725"/>
    </source>
</evidence>
<dbReference type="Pfam" id="PF02737">
    <property type="entry name" value="3HCDH_N"/>
    <property type="match status" value="1"/>
</dbReference>
<feature type="domain" description="3-hydroxyacyl-CoA dehydrogenase NAD binding" evidence="3">
    <location>
        <begin position="2"/>
        <end position="150"/>
    </location>
</feature>
<dbReference type="InterPro" id="IPR008927">
    <property type="entry name" value="6-PGluconate_DH-like_C_sf"/>
</dbReference>
<organism evidence="4">
    <name type="scientific">marine metagenome</name>
    <dbReference type="NCBI Taxonomy" id="408172"/>
    <lineage>
        <taxon>unclassified sequences</taxon>
        <taxon>metagenomes</taxon>
        <taxon>ecological metagenomes</taxon>
    </lineage>
</organism>
<protein>
    <recommendedName>
        <fullName evidence="5">L-carnitine dehydrogenase</fullName>
    </recommendedName>
</protein>
<dbReference type="InterPro" id="IPR006108">
    <property type="entry name" value="3HC_DH_C"/>
</dbReference>
<dbReference type="InterPro" id="IPR006176">
    <property type="entry name" value="3-OHacyl-CoA_DH_NAD-bd"/>
</dbReference>
<feature type="domain" description="3-hydroxyacyl-CoA dehydrogenase C-terminal" evidence="2">
    <location>
        <begin position="158"/>
        <end position="226"/>
    </location>
</feature>
<dbReference type="PANTHER" id="PTHR48075:SF5">
    <property type="entry name" value="3-HYDROXYBUTYRYL-COA DEHYDROGENASE"/>
    <property type="match status" value="1"/>
</dbReference>
<dbReference type="GO" id="GO:0006631">
    <property type="term" value="P:fatty acid metabolic process"/>
    <property type="evidence" value="ECO:0007669"/>
    <property type="project" value="InterPro"/>
</dbReference>
<dbReference type="Pfam" id="PF13279">
    <property type="entry name" value="4HBT_2"/>
    <property type="match status" value="1"/>
</dbReference>
<dbReference type="Gene3D" id="3.10.129.10">
    <property type="entry name" value="Hotdog Thioesterase"/>
    <property type="match status" value="1"/>
</dbReference>
<evidence type="ECO:0008006" key="5">
    <source>
        <dbReference type="Google" id="ProtNLM"/>
    </source>
</evidence>
<name>A0A381VXD7_9ZZZZ</name>
<evidence type="ECO:0000259" key="3">
    <source>
        <dbReference type="Pfam" id="PF02737"/>
    </source>
</evidence>
<dbReference type="GO" id="GO:0016616">
    <property type="term" value="F:oxidoreductase activity, acting on the CH-OH group of donors, NAD or NADP as acceptor"/>
    <property type="evidence" value="ECO:0007669"/>
    <property type="project" value="InterPro"/>
</dbReference>
<dbReference type="SUPFAM" id="SSF51735">
    <property type="entry name" value="NAD(P)-binding Rossmann-fold domains"/>
    <property type="match status" value="1"/>
</dbReference>